<dbReference type="Proteomes" id="UP001155241">
    <property type="component" value="Unassembled WGS sequence"/>
</dbReference>
<dbReference type="PANTHER" id="PTHR30093">
    <property type="entry name" value="GENERAL SECRETION PATHWAY PROTEIN G"/>
    <property type="match status" value="1"/>
</dbReference>
<evidence type="ECO:0000313" key="2">
    <source>
        <dbReference type="EMBL" id="MCO6044684.1"/>
    </source>
</evidence>
<dbReference type="RefSeq" id="WP_252852800.1">
    <property type="nucleotide sequence ID" value="NZ_JAMXLR010000038.1"/>
</dbReference>
<comment type="caution">
    <text evidence="2">The sequence shown here is derived from an EMBL/GenBank/DDBJ whole genome shotgun (WGS) entry which is preliminary data.</text>
</comment>
<proteinExistence type="predicted"/>
<accession>A0A9X2JJ70</accession>
<sequence>MSNHTLQAHPLSPISSQTSAKLLVTAALSFLLATPVLAQALPETPTWTLDSARRHAQLYPNDPYAQYVALQLSRREGAKAVQATAALLRRREGFTARRSGRRADVDLLSFTSGALAVQESLQLDTMTADMMAGSLGSPRMGRQDQGFNGSPENRRRLQQLSLALLNYESVHGHLPASYSTNAQGEPLLSWRVHILPFLEQSALYDQFRLNEPWDSPHNKQLMAQMPEVFRGSTGGGANATKTTFLVPTGKGTVFEGTQGVRLRQITDGTSNTLMILQLKPEKAVEWTRPQDIKIDVQRPFEDVFHEDQTWIDGAAVDGSIHSLPKSAGPAAFGSMLQRNDGQIVDWQAIRRNAPPRRMSREKPGIDIHSLKGPTIKSHPFAEMLGNTPSRTSELSNLVPNDFYFVHSRSMSKLLSIVNDYEAWSSELLRQALPHTQRSTLASRTLGQLGMDPASPAMQRLDQTLVEIAVVGSDLYLNDGSDVTLLLRFAPDVEMSGLLEGELAAARNQHEQAETSQGEYAGVAYTRVTTPDRSIHAFSATPRPDIVIRSNSLVAFRRVLDQFANSGGDQQATSGESLGKTSEFRYVRTVFEYGAEEDVFVYFSDPFIRQLMGPSSKITELRRRQCHVHLQMIQYASLLFQTEHGALPTSLEQLVESNCLPEAFLAGSLQCPDGGQYQWSQEQHRGCCSHHGCAGCMKPGCETTAEKVTYDERLLYEAFLAEYNEYWRTYFDPIAFRIRHTPEASRVETLILPLLDNSIYTAIADVLGDTPPSAILAPVSERVVLSIGATYSKQNVFAMESPSSESARSKNLKQIALAVLNFESVHRRLPPATADGSSLSWRVHILPYLGQRALYDRFHLDEPWDSEHNKPLLKEMPDIYGAEGTKTSILGFEGKGVLNNQGAGLQLAQMRDGLSNTLLAVDAGEAQAVPWTKPQDLSFDPADPLASLGAIGAEGLNVVFVDGHAAVLPTNITAEQLLGYVTYNGREIVQHEPTPRRRRGAIREKDIRNLLRGLGAPREDLEQLDIAGLVQRGLGNQLGFHVFDAEPAFSFNPLRFAGQLMSDQSGWLRPEFLFVMPLVNSLNAPVYVTCSIDDPSVVDGFLHQLDGVLATAARTDATTPVQFDFYRVASFDQPAWCIAWDFFGFRLRVFYTRLGDHLVIASQPVVLEDLLRHPSSSPDGPGARLPGHVKVQIRPQHWSRIMNEMQLTWGEAAREACLSNLGPLNSAARLAPHGSNDPTTVAQEAFGATYVCPCGGTYYLNQVEGQHNSVRCTLHGDAGHPQQTTGVPDNSPAAMAASSLGDVDASLTFTEHGLQAVIEIQRRIPSD</sequence>
<evidence type="ECO:0000259" key="1">
    <source>
        <dbReference type="Pfam" id="PF07596"/>
    </source>
</evidence>
<name>A0A9X2JJ70_9BACT</name>
<reference evidence="2" key="1">
    <citation type="submission" date="2022-06" db="EMBL/GenBank/DDBJ databases">
        <title>Aeoliella straminimaris, a novel planctomycete from sediments.</title>
        <authorList>
            <person name="Vitorino I.R."/>
            <person name="Lage O.M."/>
        </authorList>
    </citation>
    <scope>NUCLEOTIDE SEQUENCE</scope>
    <source>
        <strain evidence="2">ICT_H6.2</strain>
    </source>
</reference>
<organism evidence="2 3">
    <name type="scientific">Aeoliella straminimaris</name>
    <dbReference type="NCBI Taxonomy" id="2954799"/>
    <lineage>
        <taxon>Bacteria</taxon>
        <taxon>Pseudomonadati</taxon>
        <taxon>Planctomycetota</taxon>
        <taxon>Planctomycetia</taxon>
        <taxon>Pirellulales</taxon>
        <taxon>Lacipirellulaceae</taxon>
        <taxon>Aeoliella</taxon>
    </lineage>
</organism>
<protein>
    <submittedName>
        <fullName evidence="2">DUF1559 domain-containing protein</fullName>
    </submittedName>
</protein>
<evidence type="ECO:0000313" key="3">
    <source>
        <dbReference type="Proteomes" id="UP001155241"/>
    </source>
</evidence>
<dbReference type="InterPro" id="IPR011453">
    <property type="entry name" value="DUF1559"/>
</dbReference>
<gene>
    <name evidence="2" type="ORF">NG895_12270</name>
</gene>
<dbReference type="EMBL" id="JAMXLR010000038">
    <property type="protein sequence ID" value="MCO6044684.1"/>
    <property type="molecule type" value="Genomic_DNA"/>
</dbReference>
<dbReference type="Pfam" id="PF07596">
    <property type="entry name" value="SBP_bac_10"/>
    <property type="match status" value="2"/>
</dbReference>
<keyword evidence="3" id="KW-1185">Reference proteome</keyword>
<feature type="domain" description="DUF1559" evidence="1">
    <location>
        <begin position="156"/>
        <end position="225"/>
    </location>
</feature>
<feature type="domain" description="DUF1559" evidence="1">
    <location>
        <begin position="808"/>
        <end position="874"/>
    </location>
</feature>